<dbReference type="InterPro" id="IPR027417">
    <property type="entry name" value="P-loop_NTPase"/>
</dbReference>
<dbReference type="GO" id="GO:0009236">
    <property type="term" value="P:cobalamin biosynthetic process"/>
    <property type="evidence" value="ECO:0007669"/>
    <property type="project" value="UniProtKB-UniRule"/>
</dbReference>
<comment type="function">
    <text evidence="5 8">Required for both de novo synthesis of the corrin ring for the assimilation of exogenous corrinoids. Participates in the adenosylation of a variety of incomplete and complete corrinoids.</text>
</comment>
<evidence type="ECO:0000256" key="5">
    <source>
        <dbReference type="ARBA" id="ARBA00024929"/>
    </source>
</evidence>
<evidence type="ECO:0000256" key="3">
    <source>
        <dbReference type="ARBA" id="ARBA00012454"/>
    </source>
</evidence>
<keyword evidence="8" id="KW-0547">Nucleotide-binding</keyword>
<dbReference type="GO" id="GO:0005737">
    <property type="term" value="C:cytoplasm"/>
    <property type="evidence" value="ECO:0007669"/>
    <property type="project" value="UniProtKB-SubCell"/>
</dbReference>
<name>A0A6H1UES1_9GAMM</name>
<comment type="catalytic activity">
    <reaction evidence="6 8">
        <text>2 cob(II)yrinate a,c diamide + reduced [electron-transfer flavoprotein] + 2 ATP = 2 adenosylcob(III)yrinate a,c-diamide + 2 triphosphate + oxidized [electron-transfer flavoprotein] + 3 H(+)</text>
        <dbReference type="Rhea" id="RHEA:11528"/>
        <dbReference type="Rhea" id="RHEA-COMP:10685"/>
        <dbReference type="Rhea" id="RHEA-COMP:10686"/>
        <dbReference type="ChEBI" id="CHEBI:15378"/>
        <dbReference type="ChEBI" id="CHEBI:18036"/>
        <dbReference type="ChEBI" id="CHEBI:30616"/>
        <dbReference type="ChEBI" id="CHEBI:57692"/>
        <dbReference type="ChEBI" id="CHEBI:58307"/>
        <dbReference type="ChEBI" id="CHEBI:58503"/>
        <dbReference type="ChEBI" id="CHEBI:58537"/>
        <dbReference type="EC" id="2.5.1.17"/>
    </reaction>
</comment>
<evidence type="ECO:0000256" key="4">
    <source>
        <dbReference type="ARBA" id="ARBA00023244"/>
    </source>
</evidence>
<keyword evidence="8" id="KW-0067">ATP-binding</keyword>
<keyword evidence="8" id="KW-0963">Cytoplasm</keyword>
<evidence type="ECO:0000256" key="1">
    <source>
        <dbReference type="ARBA" id="ARBA00005121"/>
    </source>
</evidence>
<dbReference type="InterPro" id="IPR003724">
    <property type="entry name" value="CblAdoTrfase_CobA"/>
</dbReference>
<reference evidence="9 10" key="1">
    <citation type="submission" date="2020-04" db="EMBL/GenBank/DDBJ databases">
        <title>Ferrimonas sp. S7 isolated from sea water.</title>
        <authorList>
            <person name="Bae S.S."/>
            <person name="Baek K."/>
        </authorList>
    </citation>
    <scope>NUCLEOTIDE SEQUENCE [LARGE SCALE GENOMIC DNA]</scope>
    <source>
        <strain evidence="9 10">S7</strain>
    </source>
</reference>
<keyword evidence="8" id="KW-0169">Cobalamin biosynthesis</keyword>
<dbReference type="Gene3D" id="3.40.50.300">
    <property type="entry name" value="P-loop containing nucleotide triphosphate hydrolases"/>
    <property type="match status" value="1"/>
</dbReference>
<organism evidence="9 10">
    <name type="scientific">Ferrimonas lipolytica</name>
    <dbReference type="NCBI Taxonomy" id="2724191"/>
    <lineage>
        <taxon>Bacteria</taxon>
        <taxon>Pseudomonadati</taxon>
        <taxon>Pseudomonadota</taxon>
        <taxon>Gammaproteobacteria</taxon>
        <taxon>Alteromonadales</taxon>
        <taxon>Ferrimonadaceae</taxon>
        <taxon>Ferrimonas</taxon>
    </lineage>
</organism>
<dbReference type="EC" id="2.5.1.17" evidence="3 8"/>
<evidence type="ECO:0000256" key="7">
    <source>
        <dbReference type="ARBA" id="ARBA00048692"/>
    </source>
</evidence>
<dbReference type="CDD" id="cd00561">
    <property type="entry name" value="CobA_ACA"/>
    <property type="match status" value="1"/>
</dbReference>
<sequence>MERDNEKHKQRQQTLKQAVDGKIEQAQIDKGVLLVLTGNGKGKSTAGFGTVLRAVGHGFNCQVAQFIKGQWECGERNILENLGVPFYIMKTGFTWNTQDRDGDTAAAQAVWQQIKLALADPTVDMVLLDEITYMVSYHYLDIDEVVAAIQNRPKNQHVVITGRACHRRLTDLADTVSEIQPIKHAFEAGVKAQKGLDW</sequence>
<proteinExistence type="inferred from homology"/>
<dbReference type="PIRSF" id="PIRSF015617">
    <property type="entry name" value="Adensltrnsf_CobA"/>
    <property type="match status" value="1"/>
</dbReference>
<comment type="pathway">
    <text evidence="1 8">Cofactor biosynthesis; adenosylcobalamin biosynthesis; adenosylcobalamin from cob(II)yrinate a,c-diamide: step 2/7.</text>
</comment>
<dbReference type="Pfam" id="PF02572">
    <property type="entry name" value="CobA_CobO_BtuR"/>
    <property type="match status" value="1"/>
</dbReference>
<gene>
    <name evidence="9" type="primary">cobO</name>
    <name evidence="9" type="ORF">HER31_10825</name>
</gene>
<keyword evidence="8 9" id="KW-0808">Transferase</keyword>
<dbReference type="NCBIfam" id="TIGR00708">
    <property type="entry name" value="cobA"/>
    <property type="match status" value="1"/>
</dbReference>
<evidence type="ECO:0000313" key="10">
    <source>
        <dbReference type="Proteomes" id="UP000501602"/>
    </source>
</evidence>
<comment type="subcellular location">
    <subcellularLocation>
        <location evidence="8">Cytoplasm</location>
    </subcellularLocation>
</comment>
<dbReference type="KEGG" id="fes:HER31_10825"/>
<dbReference type="GO" id="GO:0005524">
    <property type="term" value="F:ATP binding"/>
    <property type="evidence" value="ECO:0007669"/>
    <property type="project" value="UniProtKB-UniRule"/>
</dbReference>
<dbReference type="SUPFAM" id="SSF52540">
    <property type="entry name" value="P-loop containing nucleoside triphosphate hydrolases"/>
    <property type="match status" value="1"/>
</dbReference>
<protein>
    <recommendedName>
        <fullName evidence="3 8">Corrinoid adenosyltransferase</fullName>
        <ecNumber evidence="3 8">2.5.1.17</ecNumber>
    </recommendedName>
    <alternativeName>
        <fullName evidence="8">Cob(II)alamin adenosyltransferase</fullName>
    </alternativeName>
    <alternativeName>
        <fullName evidence="8">Cob(II)yrinic acid a,c-diamide adenosyltransferase</fullName>
    </alternativeName>
</protein>
<keyword evidence="10" id="KW-1185">Reference proteome</keyword>
<dbReference type="Proteomes" id="UP000501602">
    <property type="component" value="Chromosome"/>
</dbReference>
<dbReference type="NCBIfam" id="NF004637">
    <property type="entry name" value="PRK05986.1"/>
    <property type="match status" value="1"/>
</dbReference>
<keyword evidence="4 8" id="KW-0627">Porphyrin biosynthesis</keyword>
<comment type="catalytic activity">
    <reaction evidence="7 8">
        <text>2 cob(II)alamin + reduced [electron-transfer flavoprotein] + 2 ATP = 2 adenosylcob(III)alamin + 2 triphosphate + oxidized [electron-transfer flavoprotein] + 3 H(+)</text>
        <dbReference type="Rhea" id="RHEA:28671"/>
        <dbReference type="Rhea" id="RHEA-COMP:10685"/>
        <dbReference type="Rhea" id="RHEA-COMP:10686"/>
        <dbReference type="ChEBI" id="CHEBI:15378"/>
        <dbReference type="ChEBI" id="CHEBI:16304"/>
        <dbReference type="ChEBI" id="CHEBI:18036"/>
        <dbReference type="ChEBI" id="CHEBI:18408"/>
        <dbReference type="ChEBI" id="CHEBI:30616"/>
        <dbReference type="ChEBI" id="CHEBI:57692"/>
        <dbReference type="ChEBI" id="CHEBI:58307"/>
        <dbReference type="EC" id="2.5.1.17"/>
    </reaction>
</comment>
<evidence type="ECO:0000313" key="9">
    <source>
        <dbReference type="EMBL" id="QIZ77328.1"/>
    </source>
</evidence>
<evidence type="ECO:0000256" key="2">
    <source>
        <dbReference type="ARBA" id="ARBA00007487"/>
    </source>
</evidence>
<dbReference type="PANTHER" id="PTHR46638">
    <property type="entry name" value="CORRINOID ADENOSYLTRANSFERASE"/>
    <property type="match status" value="1"/>
</dbReference>
<dbReference type="EMBL" id="CP051180">
    <property type="protein sequence ID" value="QIZ77328.1"/>
    <property type="molecule type" value="Genomic_DNA"/>
</dbReference>
<comment type="similarity">
    <text evidence="2 8">Belongs to the Cob(I)alamin adenosyltransferase family.</text>
</comment>
<dbReference type="UniPathway" id="UPA00148">
    <property type="reaction ID" value="UER00233"/>
</dbReference>
<dbReference type="RefSeq" id="WP_168660588.1">
    <property type="nucleotide sequence ID" value="NZ_CP051180.1"/>
</dbReference>
<dbReference type="PANTHER" id="PTHR46638:SF1">
    <property type="entry name" value="CORRINOID ADENOSYLTRANSFERASE"/>
    <property type="match status" value="1"/>
</dbReference>
<dbReference type="AlphaFoldDB" id="A0A6H1UES1"/>
<dbReference type="GO" id="GO:0006779">
    <property type="term" value="P:porphyrin-containing compound biosynthetic process"/>
    <property type="evidence" value="ECO:0007669"/>
    <property type="project" value="UniProtKB-UniRule"/>
</dbReference>
<accession>A0A6H1UES1</accession>
<evidence type="ECO:0000256" key="6">
    <source>
        <dbReference type="ARBA" id="ARBA00048555"/>
    </source>
</evidence>
<dbReference type="GO" id="GO:0008817">
    <property type="term" value="F:corrinoid adenosyltransferase activity"/>
    <property type="evidence" value="ECO:0007669"/>
    <property type="project" value="UniProtKB-UniRule"/>
</dbReference>
<evidence type="ECO:0000256" key="8">
    <source>
        <dbReference type="PIRNR" id="PIRNR015617"/>
    </source>
</evidence>